<proteinExistence type="inferred from homology"/>
<evidence type="ECO:0000256" key="2">
    <source>
        <dbReference type="SAM" id="MobiDB-lite"/>
    </source>
</evidence>
<comment type="caution">
    <text evidence="4">The sequence shown here is derived from an EMBL/GenBank/DDBJ whole genome shotgun (WGS) entry which is preliminary data.</text>
</comment>
<dbReference type="PANTHER" id="PTHR12730:SF0">
    <property type="entry name" value="PROTEIN SDA1 HOMOLOG"/>
    <property type="match status" value="1"/>
</dbReference>
<dbReference type="AlphaFoldDB" id="A0AAE0KSM0"/>
<feature type="region of interest" description="Disordered" evidence="2">
    <location>
        <begin position="1"/>
        <end position="31"/>
    </location>
</feature>
<keyword evidence="1" id="KW-0653">Protein transport</keyword>
<dbReference type="EMBL" id="LGRX02018888">
    <property type="protein sequence ID" value="KAK3259277.1"/>
    <property type="molecule type" value="Genomic_DNA"/>
</dbReference>
<evidence type="ECO:0000256" key="1">
    <source>
        <dbReference type="RuleBase" id="RU365057"/>
    </source>
</evidence>
<keyword evidence="1" id="KW-0813">Transport</keyword>
<dbReference type="InterPro" id="IPR012977">
    <property type="entry name" value="SDA1_N"/>
</dbReference>
<evidence type="ECO:0000313" key="5">
    <source>
        <dbReference type="Proteomes" id="UP001190700"/>
    </source>
</evidence>
<feature type="compositionally biased region" description="Basic residues" evidence="2">
    <location>
        <begin position="1"/>
        <end position="24"/>
    </location>
</feature>
<dbReference type="GO" id="GO:0005730">
    <property type="term" value="C:nucleolus"/>
    <property type="evidence" value="ECO:0007669"/>
    <property type="project" value="UniProtKB-SubCell"/>
</dbReference>
<reference evidence="4 5" key="1">
    <citation type="journal article" date="2015" name="Genome Biol. Evol.">
        <title>Comparative Genomics of a Bacterivorous Green Alga Reveals Evolutionary Causalities and Consequences of Phago-Mixotrophic Mode of Nutrition.</title>
        <authorList>
            <person name="Burns J.A."/>
            <person name="Paasch A."/>
            <person name="Narechania A."/>
            <person name="Kim E."/>
        </authorList>
    </citation>
    <scope>NUCLEOTIDE SEQUENCE [LARGE SCALE GENOMIC DNA]</scope>
    <source>
        <strain evidence="4 5">PLY_AMNH</strain>
    </source>
</reference>
<dbReference type="GO" id="GO:0042273">
    <property type="term" value="P:ribosomal large subunit biogenesis"/>
    <property type="evidence" value="ECO:0007669"/>
    <property type="project" value="UniProtKB-UniRule"/>
</dbReference>
<feature type="domain" description="SDA1 N-terminal" evidence="3">
    <location>
        <begin position="5"/>
        <end position="172"/>
    </location>
</feature>
<sequence length="195" mass="21738">GTDSTKKKKQAKLKRVVAKAKKQAKKEEEEAKGSANFAALHLLHDPQGFAEKLFSRTQGNTHHKFETKVMIIAVVSRIIGTHQLQVLNFYPYIQKYLQPHQRDSTKLLAIAVQAVHEMVPPDAIEPLLRQVVNQFVHDKARPEVVAVGIQTVREICTRNPLVITQELLQDLTGARPSQTPRAADVCAALPDATRS</sequence>
<feature type="non-terminal residue" evidence="4">
    <location>
        <position position="1"/>
    </location>
</feature>
<dbReference type="Pfam" id="PF08158">
    <property type="entry name" value="SDA1_HEAT"/>
    <property type="match status" value="1"/>
</dbReference>
<dbReference type="GO" id="GO:0000055">
    <property type="term" value="P:ribosomal large subunit export from nucleus"/>
    <property type="evidence" value="ECO:0007669"/>
    <property type="project" value="UniProtKB-UniRule"/>
</dbReference>
<comment type="similarity">
    <text evidence="1">Belongs to the SDA1 family.</text>
</comment>
<name>A0AAE0KSM0_9CHLO</name>
<comment type="function">
    <text evidence="1">Required for 60S pre-ribosomal subunits export to the cytoplasm.</text>
</comment>
<protein>
    <recommendedName>
        <fullName evidence="1">Protein SDA1</fullName>
    </recommendedName>
</protein>
<gene>
    <name evidence="4" type="ORF">CYMTET_31718</name>
</gene>
<organism evidence="4 5">
    <name type="scientific">Cymbomonas tetramitiformis</name>
    <dbReference type="NCBI Taxonomy" id="36881"/>
    <lineage>
        <taxon>Eukaryota</taxon>
        <taxon>Viridiplantae</taxon>
        <taxon>Chlorophyta</taxon>
        <taxon>Pyramimonadophyceae</taxon>
        <taxon>Pyramimonadales</taxon>
        <taxon>Pyramimonadaceae</taxon>
        <taxon>Cymbomonas</taxon>
    </lineage>
</organism>
<keyword evidence="1" id="KW-0690">Ribosome biogenesis</keyword>
<evidence type="ECO:0000313" key="4">
    <source>
        <dbReference type="EMBL" id="KAK3259277.1"/>
    </source>
</evidence>
<dbReference type="PANTHER" id="PTHR12730">
    <property type="entry name" value="HSDA/SDA1-RELATED"/>
    <property type="match status" value="1"/>
</dbReference>
<dbReference type="Proteomes" id="UP001190700">
    <property type="component" value="Unassembled WGS sequence"/>
</dbReference>
<accession>A0AAE0KSM0</accession>
<dbReference type="GO" id="GO:0015031">
    <property type="term" value="P:protein transport"/>
    <property type="evidence" value="ECO:0007669"/>
    <property type="project" value="UniProtKB-KW"/>
</dbReference>
<dbReference type="InterPro" id="IPR027312">
    <property type="entry name" value="Sda1"/>
</dbReference>
<keyword evidence="5" id="KW-1185">Reference proteome</keyword>
<comment type="subcellular location">
    <subcellularLocation>
        <location evidence="1">Nucleus</location>
        <location evidence="1">Nucleolus</location>
    </subcellularLocation>
</comment>
<evidence type="ECO:0000259" key="3">
    <source>
        <dbReference type="Pfam" id="PF08158"/>
    </source>
</evidence>
<keyword evidence="1" id="KW-0539">Nucleus</keyword>